<dbReference type="InterPro" id="IPR050469">
    <property type="entry name" value="Diguanylate_Cyclase"/>
</dbReference>
<evidence type="ECO:0000259" key="7">
    <source>
        <dbReference type="PROSITE" id="PS50887"/>
    </source>
</evidence>
<feature type="transmembrane region" description="Helical" evidence="6">
    <location>
        <begin position="68"/>
        <end position="90"/>
    </location>
</feature>
<dbReference type="Gene3D" id="3.30.70.270">
    <property type="match status" value="1"/>
</dbReference>
<evidence type="ECO:0000313" key="9">
    <source>
        <dbReference type="Proteomes" id="UP000186102"/>
    </source>
</evidence>
<evidence type="ECO:0000256" key="3">
    <source>
        <dbReference type="ARBA" id="ARBA00022692"/>
    </source>
</evidence>
<dbReference type="STRING" id="1888891.DSOL_0786"/>
<dbReference type="InterPro" id="IPR011620">
    <property type="entry name" value="Sig_transdc_His_kinase_LytS_TM"/>
</dbReference>
<dbReference type="InterPro" id="IPR000160">
    <property type="entry name" value="GGDEF_dom"/>
</dbReference>
<dbReference type="FunFam" id="3.30.70.270:FF:000001">
    <property type="entry name" value="Diguanylate cyclase domain protein"/>
    <property type="match status" value="1"/>
</dbReference>
<protein>
    <submittedName>
        <fullName evidence="8">GGDEF/response regulator receiver domain protein</fullName>
    </submittedName>
</protein>
<evidence type="ECO:0000313" key="8">
    <source>
        <dbReference type="EMBL" id="OLN33539.1"/>
    </source>
</evidence>
<feature type="transmembrane region" description="Helical" evidence="6">
    <location>
        <begin position="163"/>
        <end position="179"/>
    </location>
</feature>
<dbReference type="GO" id="GO:0000155">
    <property type="term" value="F:phosphorelay sensor kinase activity"/>
    <property type="evidence" value="ECO:0007669"/>
    <property type="project" value="InterPro"/>
</dbReference>
<dbReference type="SUPFAM" id="SSF55073">
    <property type="entry name" value="Nucleotide cyclase"/>
    <property type="match status" value="1"/>
</dbReference>
<dbReference type="InterPro" id="IPR029787">
    <property type="entry name" value="Nucleotide_cyclase"/>
</dbReference>
<proteinExistence type="predicted"/>
<dbReference type="OrthoDB" id="9805474at2"/>
<dbReference type="PROSITE" id="PS50887">
    <property type="entry name" value="GGDEF"/>
    <property type="match status" value="1"/>
</dbReference>
<feature type="transmembrane region" description="Helical" evidence="6">
    <location>
        <begin position="306"/>
        <end position="325"/>
    </location>
</feature>
<evidence type="ECO:0000256" key="1">
    <source>
        <dbReference type="ARBA" id="ARBA00004651"/>
    </source>
</evidence>
<evidence type="ECO:0000256" key="5">
    <source>
        <dbReference type="ARBA" id="ARBA00023136"/>
    </source>
</evidence>
<keyword evidence="2" id="KW-1003">Cell membrane</keyword>
<dbReference type="Proteomes" id="UP000186102">
    <property type="component" value="Unassembled WGS sequence"/>
</dbReference>
<organism evidence="8 9">
    <name type="scientific">Desulfosporosinus metallidurans</name>
    <dbReference type="NCBI Taxonomy" id="1888891"/>
    <lineage>
        <taxon>Bacteria</taxon>
        <taxon>Bacillati</taxon>
        <taxon>Bacillota</taxon>
        <taxon>Clostridia</taxon>
        <taxon>Eubacteriales</taxon>
        <taxon>Desulfitobacteriaceae</taxon>
        <taxon>Desulfosporosinus</taxon>
    </lineage>
</organism>
<keyword evidence="9" id="KW-1185">Reference proteome</keyword>
<dbReference type="InterPro" id="IPR043128">
    <property type="entry name" value="Rev_trsase/Diguanyl_cyclase"/>
</dbReference>
<feature type="transmembrane region" description="Helical" evidence="6">
    <location>
        <begin position="96"/>
        <end position="121"/>
    </location>
</feature>
<accession>A0A1Q8R1N6</accession>
<dbReference type="RefSeq" id="WP_075363579.1">
    <property type="nucleotide sequence ID" value="NZ_MLBF01000003.1"/>
</dbReference>
<dbReference type="GO" id="GO:0005886">
    <property type="term" value="C:plasma membrane"/>
    <property type="evidence" value="ECO:0007669"/>
    <property type="project" value="UniProtKB-SubCell"/>
</dbReference>
<comment type="caution">
    <text evidence="8">The sequence shown here is derived from an EMBL/GenBank/DDBJ whole genome shotgun (WGS) entry which is preliminary data.</text>
</comment>
<keyword evidence="3 6" id="KW-0812">Transmembrane</keyword>
<dbReference type="PANTHER" id="PTHR45138:SF9">
    <property type="entry name" value="DIGUANYLATE CYCLASE DGCM-RELATED"/>
    <property type="match status" value="1"/>
</dbReference>
<dbReference type="NCBIfam" id="TIGR00254">
    <property type="entry name" value="GGDEF"/>
    <property type="match status" value="1"/>
</dbReference>
<feature type="transmembrane region" description="Helical" evidence="6">
    <location>
        <begin position="5"/>
        <end position="24"/>
    </location>
</feature>
<comment type="subcellular location">
    <subcellularLocation>
        <location evidence="1">Cell membrane</location>
        <topology evidence="1">Multi-pass membrane protein</topology>
    </subcellularLocation>
</comment>
<keyword evidence="5 6" id="KW-0472">Membrane</keyword>
<dbReference type="GO" id="GO:1902201">
    <property type="term" value="P:negative regulation of bacterial-type flagellum-dependent cell motility"/>
    <property type="evidence" value="ECO:0007669"/>
    <property type="project" value="TreeGrafter"/>
</dbReference>
<keyword evidence="4 6" id="KW-1133">Transmembrane helix</keyword>
<dbReference type="GO" id="GO:0043709">
    <property type="term" value="P:cell adhesion involved in single-species biofilm formation"/>
    <property type="evidence" value="ECO:0007669"/>
    <property type="project" value="TreeGrafter"/>
</dbReference>
<reference evidence="8 9" key="1">
    <citation type="submission" date="2016-09" db="EMBL/GenBank/DDBJ databases">
        <title>Complete genome of Desulfosporosinus sp. OL.</title>
        <authorList>
            <person name="Mardanov A."/>
            <person name="Beletsky A."/>
            <person name="Panova A."/>
            <person name="Karnachuk O."/>
            <person name="Ravin N."/>
        </authorList>
    </citation>
    <scope>NUCLEOTIDE SEQUENCE [LARGE SCALE GENOMIC DNA]</scope>
    <source>
        <strain evidence="8 9">OL</strain>
    </source>
</reference>
<evidence type="ECO:0000256" key="2">
    <source>
        <dbReference type="ARBA" id="ARBA00022475"/>
    </source>
</evidence>
<dbReference type="EMBL" id="MLBF01000003">
    <property type="protein sequence ID" value="OLN33539.1"/>
    <property type="molecule type" value="Genomic_DNA"/>
</dbReference>
<evidence type="ECO:0000256" key="6">
    <source>
        <dbReference type="SAM" id="Phobius"/>
    </source>
</evidence>
<feature type="domain" description="GGDEF" evidence="7">
    <location>
        <begin position="225"/>
        <end position="359"/>
    </location>
</feature>
<feature type="transmembrane region" description="Helical" evidence="6">
    <location>
        <begin position="133"/>
        <end position="151"/>
    </location>
</feature>
<evidence type="ECO:0000256" key="4">
    <source>
        <dbReference type="ARBA" id="ARBA00022989"/>
    </source>
</evidence>
<dbReference type="GO" id="GO:0052621">
    <property type="term" value="F:diguanylate cyclase activity"/>
    <property type="evidence" value="ECO:0007669"/>
    <property type="project" value="TreeGrafter"/>
</dbReference>
<dbReference type="CDD" id="cd01949">
    <property type="entry name" value="GGDEF"/>
    <property type="match status" value="1"/>
</dbReference>
<gene>
    <name evidence="8" type="ORF">DSOL_0786</name>
</gene>
<name>A0A1Q8R1N6_9FIRM</name>
<feature type="transmembrane region" description="Helical" evidence="6">
    <location>
        <begin position="36"/>
        <end position="56"/>
    </location>
</feature>
<sequence length="362" mass="40235">MLKDLFLNVTIIISVISVGNQLLIKEEITPSSSLKLRLFFSSMAGVLGILLMVNGVQVLPGVMLDFGNIATILSAGYCGFGAAVITGLLIGIFRLFYAGITFASIIAALTAIMIGLGCGYIARIVASKFKKWVLMNIFILILPSISFVIILNNKLFLFKTLSIYWIGTSIVSILVYYYVKYLDLSRFLYKEYQIYSSKDPRTGLNNVRQFDNELNKMIKGLRDDSIIALAFIDIDLFKKINDTYGHQNGDKILEDLGKILLSSCSYSDIVSRNGGDEFSVLMTDCPRDKLLEVAERIRLAVQEHKFYLLNGQVISITVSIGVAIYPDTVSDINLIVEKADLALYEAKRAGRNRVIVDKNALV</sequence>
<dbReference type="Pfam" id="PF00990">
    <property type="entry name" value="GGDEF"/>
    <property type="match status" value="1"/>
</dbReference>
<dbReference type="PANTHER" id="PTHR45138">
    <property type="entry name" value="REGULATORY COMPONENTS OF SENSORY TRANSDUCTION SYSTEM"/>
    <property type="match status" value="1"/>
</dbReference>
<dbReference type="AlphaFoldDB" id="A0A1Q8R1N6"/>
<dbReference type="Pfam" id="PF07694">
    <property type="entry name" value="5TM-5TMR_LYT"/>
    <property type="match status" value="1"/>
</dbReference>
<dbReference type="SMART" id="SM00267">
    <property type="entry name" value="GGDEF"/>
    <property type="match status" value="1"/>
</dbReference>
<dbReference type="GO" id="GO:0071555">
    <property type="term" value="P:cell wall organization"/>
    <property type="evidence" value="ECO:0007669"/>
    <property type="project" value="InterPro"/>
</dbReference>